<keyword evidence="1" id="KW-0378">Hydrolase</keyword>
<dbReference type="GO" id="GO:0030163">
    <property type="term" value="P:protein catabolic process"/>
    <property type="evidence" value="ECO:0007669"/>
    <property type="project" value="InterPro"/>
</dbReference>
<dbReference type="GO" id="GO:0004252">
    <property type="term" value="F:serine-type endopeptidase activity"/>
    <property type="evidence" value="ECO:0007669"/>
    <property type="project" value="UniProtKB-UniRule"/>
</dbReference>
<name>A0A563DYW1_9MICO</name>
<dbReference type="RefSeq" id="WP_146317623.1">
    <property type="nucleotide sequence ID" value="NZ_VCQV01000020.1"/>
</dbReference>
<comment type="caution">
    <text evidence="4">The sequence shown here is derived from an EMBL/GenBank/DDBJ whole genome shotgun (WGS) entry which is preliminary data.</text>
</comment>
<dbReference type="Proteomes" id="UP000320244">
    <property type="component" value="Unassembled WGS sequence"/>
</dbReference>
<keyword evidence="5" id="KW-1185">Reference proteome</keyword>
<keyword evidence="2" id="KW-0472">Membrane</keyword>
<evidence type="ECO:0000259" key="3">
    <source>
        <dbReference type="PROSITE" id="PS51786"/>
    </source>
</evidence>
<dbReference type="SUPFAM" id="SSF50156">
    <property type="entry name" value="PDZ domain-like"/>
    <property type="match status" value="1"/>
</dbReference>
<dbReference type="SUPFAM" id="SSF54211">
    <property type="entry name" value="Ribosomal protein S5 domain 2-like"/>
    <property type="match status" value="1"/>
</dbReference>
<keyword evidence="1" id="KW-0720">Serine protease</keyword>
<protein>
    <recommendedName>
        <fullName evidence="1">endopeptidase La</fullName>
        <ecNumber evidence="1">3.4.21.53</ecNumber>
    </recommendedName>
</protein>
<dbReference type="InterPro" id="IPR036034">
    <property type="entry name" value="PDZ_sf"/>
</dbReference>
<feature type="active site" evidence="1">
    <location>
        <position position="261"/>
    </location>
</feature>
<dbReference type="AlphaFoldDB" id="A0A563DYW1"/>
<keyword evidence="1" id="KW-0645">Protease</keyword>
<accession>A0A563DYW1</accession>
<sequence>MGGTAVAEDDAQQHGPRRAGLRPRNVVLLAVGIVIVIAVALLNVIHVPVAILRPGPVQNIFGEINGKPVLQISGAKTYPTSGTLDFTTVSMAGGPQYPVSVMEWIGAKFDHDAEIDPASMWFQSGVSGKQVQQQNTSEMTDAQQTAKVVALRASGLKVPEVIKVAMVADNAASGKLLKVGDVIVSINKTAIDRLDTVAQVMGKVKPGAKVAMVVSRNGEDVRLSVPTADNSGRAVFGIGITPSYTFPAKVNLNVGDVGGPSAGTMLSLAIYDKLTPGSLTGGKKFAGTGTISEDGVVGPIGGLRQKLAGARSAGAQYFLAPASDCSQAKGHVPAGLTVIKISSFGQAVSVVKKVAAGQTTGLPGC</sequence>
<keyword evidence="2" id="KW-1133">Transmembrane helix</keyword>
<dbReference type="GO" id="GO:0005524">
    <property type="term" value="F:ATP binding"/>
    <property type="evidence" value="ECO:0007669"/>
    <property type="project" value="InterPro"/>
</dbReference>
<evidence type="ECO:0000313" key="4">
    <source>
        <dbReference type="EMBL" id="TWP35309.1"/>
    </source>
</evidence>
<dbReference type="Pfam" id="PF13180">
    <property type="entry name" value="PDZ_2"/>
    <property type="match status" value="1"/>
</dbReference>
<comment type="catalytic activity">
    <reaction evidence="1">
        <text>Hydrolysis of proteins in presence of ATP.</text>
        <dbReference type="EC" id="3.4.21.53"/>
    </reaction>
</comment>
<evidence type="ECO:0000256" key="2">
    <source>
        <dbReference type="SAM" id="Phobius"/>
    </source>
</evidence>
<organism evidence="4 5">
    <name type="scientific">Leekyejoonella antrihumi</name>
    <dbReference type="NCBI Taxonomy" id="1660198"/>
    <lineage>
        <taxon>Bacteria</taxon>
        <taxon>Bacillati</taxon>
        <taxon>Actinomycetota</taxon>
        <taxon>Actinomycetes</taxon>
        <taxon>Micrococcales</taxon>
        <taxon>Dermacoccaceae</taxon>
        <taxon>Leekyejoonella</taxon>
    </lineage>
</organism>
<dbReference type="Gene3D" id="2.30.42.10">
    <property type="match status" value="1"/>
</dbReference>
<dbReference type="InterPro" id="IPR001478">
    <property type="entry name" value="PDZ"/>
</dbReference>
<reference evidence="4 5" key="2">
    <citation type="submission" date="2019-08" db="EMBL/GenBank/DDBJ databases">
        <title>Jejuicoccus antrihumi gen. nov., sp. nov., a new member of the family Dermacoccaceae isolated from a cave.</title>
        <authorList>
            <person name="Schumann P."/>
            <person name="Kim I.S."/>
        </authorList>
    </citation>
    <scope>NUCLEOTIDE SEQUENCE [LARGE SCALE GENOMIC DNA]</scope>
    <source>
        <strain evidence="4 5">C5-26</strain>
    </source>
</reference>
<dbReference type="InterPro" id="IPR027065">
    <property type="entry name" value="Lon_Prtase"/>
</dbReference>
<dbReference type="PROSITE" id="PS51786">
    <property type="entry name" value="LON_PROTEOLYTIC"/>
    <property type="match status" value="1"/>
</dbReference>
<dbReference type="EC" id="3.4.21.53" evidence="1"/>
<dbReference type="InterPro" id="IPR020568">
    <property type="entry name" value="Ribosomal_Su5_D2-typ_SF"/>
</dbReference>
<feature type="domain" description="Lon proteolytic" evidence="3">
    <location>
        <begin position="253"/>
        <end position="354"/>
    </location>
</feature>
<keyword evidence="2" id="KW-0812">Transmembrane</keyword>
<reference evidence="4 5" key="1">
    <citation type="submission" date="2019-05" db="EMBL/GenBank/DDBJ databases">
        <authorList>
            <person name="Lee S.D."/>
        </authorList>
    </citation>
    <scope>NUCLEOTIDE SEQUENCE [LARGE SCALE GENOMIC DNA]</scope>
    <source>
        <strain evidence="4 5">C5-26</strain>
    </source>
</reference>
<evidence type="ECO:0000313" key="5">
    <source>
        <dbReference type="Proteomes" id="UP000320244"/>
    </source>
</evidence>
<dbReference type="OrthoDB" id="2356897at2"/>
<dbReference type="Pfam" id="PF05362">
    <property type="entry name" value="Lon_C"/>
    <property type="match status" value="1"/>
</dbReference>
<feature type="active site" evidence="1">
    <location>
        <position position="306"/>
    </location>
</feature>
<dbReference type="PANTHER" id="PTHR10046">
    <property type="entry name" value="ATP DEPENDENT LON PROTEASE FAMILY MEMBER"/>
    <property type="match status" value="1"/>
</dbReference>
<dbReference type="GO" id="GO:0004176">
    <property type="term" value="F:ATP-dependent peptidase activity"/>
    <property type="evidence" value="ECO:0007669"/>
    <property type="project" value="UniProtKB-UniRule"/>
</dbReference>
<dbReference type="InterPro" id="IPR014721">
    <property type="entry name" value="Ribsml_uS5_D2-typ_fold_subgr"/>
</dbReference>
<dbReference type="GO" id="GO:0006508">
    <property type="term" value="P:proteolysis"/>
    <property type="evidence" value="ECO:0007669"/>
    <property type="project" value="UniProtKB-KW"/>
</dbReference>
<feature type="transmembrane region" description="Helical" evidence="2">
    <location>
        <begin position="26"/>
        <end position="51"/>
    </location>
</feature>
<dbReference type="EMBL" id="VCQV01000020">
    <property type="protein sequence ID" value="TWP35309.1"/>
    <property type="molecule type" value="Genomic_DNA"/>
</dbReference>
<dbReference type="InterPro" id="IPR008269">
    <property type="entry name" value="Lon_proteolytic"/>
</dbReference>
<dbReference type="Gene3D" id="3.30.230.10">
    <property type="match status" value="1"/>
</dbReference>
<comment type="similarity">
    <text evidence="1">Belongs to the peptidase S16 family.</text>
</comment>
<evidence type="ECO:0000256" key="1">
    <source>
        <dbReference type="PROSITE-ProRule" id="PRU01122"/>
    </source>
</evidence>
<proteinExistence type="inferred from homology"/>
<gene>
    <name evidence="4" type="ORF">FGL98_14430</name>
</gene>